<evidence type="ECO:0000313" key="2">
    <source>
        <dbReference type="EMBL" id="SUN29710.1"/>
    </source>
</evidence>
<dbReference type="AlphaFoldDB" id="A0A837L0I0"/>
<dbReference type="RefSeq" id="WP_017643408.1">
    <property type="nucleotide sequence ID" value="NZ_JAIWPA010000091.1"/>
</dbReference>
<protein>
    <submittedName>
        <fullName evidence="2">Gp35</fullName>
    </submittedName>
</protein>
<evidence type="ECO:0000313" key="1">
    <source>
        <dbReference type="EMBL" id="KLL40514.1"/>
    </source>
</evidence>
<name>A0A837L0I0_STRAG</name>
<dbReference type="EMBL" id="UHEW01000005">
    <property type="protein sequence ID" value="SUN29710.1"/>
    <property type="molecule type" value="Genomic_DNA"/>
</dbReference>
<dbReference type="Proteomes" id="UP000035346">
    <property type="component" value="Unassembled WGS sequence"/>
</dbReference>
<accession>A0A837L0I0</accession>
<evidence type="ECO:0000313" key="3">
    <source>
        <dbReference type="Proteomes" id="UP000035346"/>
    </source>
</evidence>
<dbReference type="Proteomes" id="UP000255140">
    <property type="component" value="Unassembled WGS sequence"/>
</dbReference>
<proteinExistence type="predicted"/>
<evidence type="ECO:0000313" key="4">
    <source>
        <dbReference type="Proteomes" id="UP000255140"/>
    </source>
</evidence>
<organism evidence="1 3">
    <name type="scientific">Streptococcus agalactiae</name>
    <dbReference type="NCBI Taxonomy" id="1311"/>
    <lineage>
        <taxon>Bacteria</taxon>
        <taxon>Bacillati</taxon>
        <taxon>Bacillota</taxon>
        <taxon>Bacilli</taxon>
        <taxon>Lactobacillales</taxon>
        <taxon>Streptococcaceae</taxon>
        <taxon>Streptococcus</taxon>
    </lineage>
</organism>
<dbReference type="EMBL" id="LBKL01000048">
    <property type="protein sequence ID" value="KLL40514.1"/>
    <property type="molecule type" value="Genomic_DNA"/>
</dbReference>
<reference evidence="2 4" key="2">
    <citation type="submission" date="2018-06" db="EMBL/GenBank/DDBJ databases">
        <authorList>
            <consortium name="Pathogen Informatics"/>
            <person name="Doyle S."/>
        </authorList>
    </citation>
    <scope>NUCLEOTIDE SEQUENCE [LARGE SCALE GENOMIC DNA]</scope>
    <source>
        <strain evidence="2 4">NCTC9828</strain>
    </source>
</reference>
<reference evidence="1 3" key="1">
    <citation type="journal article" date="2015" name="PLoS ONE">
        <title>Genomic analysis reveals the molecular basis for capsule loss in the group B streptococcus population.</title>
        <authorList>
            <consortium name="DEVANI Consortium"/>
            <person name="Rosini R."/>
            <person name="Campisi E."/>
            <person name="De Chiara M."/>
            <person name="Tettelin H."/>
            <person name="Rinaudo D."/>
            <person name="Toniolo C."/>
            <person name="Metruccio M."/>
            <person name="Guidotti S."/>
            <person name="Sorensen U.B."/>
            <person name="Kilian M."/>
            <person name="Ramirez M."/>
            <person name="Janulczyk R."/>
            <person name="Donati C."/>
            <person name="Grandi G."/>
            <person name="Margarit I."/>
        </authorList>
    </citation>
    <scope>NUCLEOTIDE SEQUENCE [LARGE SCALE GENOMIC DNA]</scope>
    <source>
        <strain evidence="1 3">DK-B-USS-215</strain>
    </source>
</reference>
<comment type="caution">
    <text evidence="1">The sequence shown here is derived from an EMBL/GenBank/DDBJ whole genome shotgun (WGS) entry which is preliminary data.</text>
</comment>
<gene>
    <name evidence="2" type="ORF">NCTC9828_01984</name>
    <name evidence="1" type="ORF">WA04_03985</name>
</gene>
<sequence length="229" mass="26444">MNEDIVPKLLDEIKKEFNTKFNKSEVIKRLLKEQKNYKNAYEFAKETGVILSEVLGNKISAQVLPDSRMYYNIADRILNDVLGNNHKIVTSYLETVQSFVNKSANINLKPKSPKINQDKVNGFVNRLNSEENFDDVKWILKDPVVNFTQSVVDDFIMTNVDFHAKVGLVPKLTRTVVAGCCEFCEKLAGTYTYPVDKKIYMRHNNCDCIVEYHPKDSRGIQNSHTKMWR</sequence>